<protein>
    <submittedName>
        <fullName evidence="2">Uncharacterized protein</fullName>
    </submittedName>
</protein>
<keyword evidence="3" id="KW-1185">Reference proteome</keyword>
<gene>
    <name evidence="2" type="ORF">Tco_0894262</name>
</gene>
<feature type="region of interest" description="Disordered" evidence="1">
    <location>
        <begin position="1"/>
        <end position="26"/>
    </location>
</feature>
<dbReference type="Proteomes" id="UP001151760">
    <property type="component" value="Unassembled WGS sequence"/>
</dbReference>
<evidence type="ECO:0000313" key="3">
    <source>
        <dbReference type="Proteomes" id="UP001151760"/>
    </source>
</evidence>
<reference evidence="2" key="1">
    <citation type="journal article" date="2022" name="Int. J. Mol. Sci.">
        <title>Draft Genome of Tanacetum Coccineum: Genomic Comparison of Closely Related Tanacetum-Family Plants.</title>
        <authorList>
            <person name="Yamashiro T."/>
            <person name="Shiraishi A."/>
            <person name="Nakayama K."/>
            <person name="Satake H."/>
        </authorList>
    </citation>
    <scope>NUCLEOTIDE SEQUENCE</scope>
</reference>
<evidence type="ECO:0000313" key="2">
    <source>
        <dbReference type="EMBL" id="GJT24325.1"/>
    </source>
</evidence>
<comment type="caution">
    <text evidence="2">The sequence shown here is derived from an EMBL/GenBank/DDBJ whole genome shotgun (WGS) entry which is preliminary data.</text>
</comment>
<feature type="compositionally biased region" description="Pro residues" evidence="1">
    <location>
        <begin position="1"/>
        <end position="11"/>
    </location>
</feature>
<sequence>MRHHSPPQPPPPHHRHPPPADLHHGHHHLIVIITATTIAAIPPCHPHRCHDSPTIRLFVSVAAPPISVGLIFTGNSTKGVRPFGWQQESPRGCVGGVPQPQ</sequence>
<evidence type="ECO:0000256" key="1">
    <source>
        <dbReference type="SAM" id="MobiDB-lite"/>
    </source>
</evidence>
<accession>A0ABQ5CB61</accession>
<reference evidence="2" key="2">
    <citation type="submission" date="2022-01" db="EMBL/GenBank/DDBJ databases">
        <authorList>
            <person name="Yamashiro T."/>
            <person name="Shiraishi A."/>
            <person name="Satake H."/>
            <person name="Nakayama K."/>
        </authorList>
    </citation>
    <scope>NUCLEOTIDE SEQUENCE</scope>
</reference>
<dbReference type="EMBL" id="BQNB010014126">
    <property type="protein sequence ID" value="GJT24325.1"/>
    <property type="molecule type" value="Genomic_DNA"/>
</dbReference>
<organism evidence="2 3">
    <name type="scientific">Tanacetum coccineum</name>
    <dbReference type="NCBI Taxonomy" id="301880"/>
    <lineage>
        <taxon>Eukaryota</taxon>
        <taxon>Viridiplantae</taxon>
        <taxon>Streptophyta</taxon>
        <taxon>Embryophyta</taxon>
        <taxon>Tracheophyta</taxon>
        <taxon>Spermatophyta</taxon>
        <taxon>Magnoliopsida</taxon>
        <taxon>eudicotyledons</taxon>
        <taxon>Gunneridae</taxon>
        <taxon>Pentapetalae</taxon>
        <taxon>asterids</taxon>
        <taxon>campanulids</taxon>
        <taxon>Asterales</taxon>
        <taxon>Asteraceae</taxon>
        <taxon>Asteroideae</taxon>
        <taxon>Anthemideae</taxon>
        <taxon>Anthemidinae</taxon>
        <taxon>Tanacetum</taxon>
    </lineage>
</organism>
<name>A0ABQ5CB61_9ASTR</name>
<proteinExistence type="predicted"/>